<dbReference type="GO" id="GO:0000166">
    <property type="term" value="F:nucleotide binding"/>
    <property type="evidence" value="ECO:0007669"/>
    <property type="project" value="InterPro"/>
</dbReference>
<dbReference type="SUPFAM" id="SSF49503">
    <property type="entry name" value="Cupredoxins"/>
    <property type="match status" value="1"/>
</dbReference>
<dbReference type="SUPFAM" id="SSF56672">
    <property type="entry name" value="DNA/RNA polymerases"/>
    <property type="match status" value="1"/>
</dbReference>
<reference evidence="8 9" key="1">
    <citation type="submission" date="2018-09" db="EMBL/GenBank/DDBJ databases">
        <title>A high-quality reference genome of wild soybean provides a powerful tool to mine soybean genomes.</title>
        <authorList>
            <person name="Xie M."/>
            <person name="Chung C.Y.L."/>
            <person name="Li M.-W."/>
            <person name="Wong F.-L."/>
            <person name="Chan T.-F."/>
            <person name="Lam H.-M."/>
        </authorList>
    </citation>
    <scope>NUCLEOTIDE SEQUENCE [LARGE SCALE GENOMIC DNA]</scope>
    <source>
        <strain evidence="9">cv. W05</strain>
        <tissue evidence="8">Hypocotyl of etiolated seedlings</tissue>
    </source>
</reference>
<evidence type="ECO:0000313" key="8">
    <source>
        <dbReference type="EMBL" id="RZB52234.1"/>
    </source>
</evidence>
<dbReference type="Proteomes" id="UP000289340">
    <property type="component" value="Chromosome 18"/>
</dbReference>
<dbReference type="GO" id="GO:0003677">
    <property type="term" value="F:DNA binding"/>
    <property type="evidence" value="ECO:0007669"/>
    <property type="project" value="UniProtKB-KW"/>
</dbReference>
<dbReference type="GO" id="GO:0008310">
    <property type="term" value="F:single-stranded DNA 3'-5' DNA exonuclease activity"/>
    <property type="evidence" value="ECO:0007669"/>
    <property type="project" value="TreeGrafter"/>
</dbReference>
<evidence type="ECO:0000259" key="6">
    <source>
        <dbReference type="Pfam" id="PF00136"/>
    </source>
</evidence>
<feature type="domain" description="DNA-directed DNA polymerase family B multifunctional" evidence="6">
    <location>
        <begin position="134"/>
        <end position="206"/>
    </location>
</feature>
<dbReference type="GO" id="GO:0005507">
    <property type="term" value="F:copper ion binding"/>
    <property type="evidence" value="ECO:0007669"/>
    <property type="project" value="InterPro"/>
</dbReference>
<organism evidence="8 9">
    <name type="scientific">Glycine soja</name>
    <name type="common">Wild soybean</name>
    <dbReference type="NCBI Taxonomy" id="3848"/>
    <lineage>
        <taxon>Eukaryota</taxon>
        <taxon>Viridiplantae</taxon>
        <taxon>Streptophyta</taxon>
        <taxon>Embryophyta</taxon>
        <taxon>Tracheophyta</taxon>
        <taxon>Spermatophyta</taxon>
        <taxon>Magnoliopsida</taxon>
        <taxon>eudicotyledons</taxon>
        <taxon>Gunneridae</taxon>
        <taxon>Pentapetalae</taxon>
        <taxon>rosids</taxon>
        <taxon>fabids</taxon>
        <taxon>Fabales</taxon>
        <taxon>Fabaceae</taxon>
        <taxon>Papilionoideae</taxon>
        <taxon>50 kb inversion clade</taxon>
        <taxon>NPAAA clade</taxon>
        <taxon>indigoferoid/millettioid clade</taxon>
        <taxon>Phaseoleae</taxon>
        <taxon>Glycine</taxon>
        <taxon>Glycine subgen. Soja</taxon>
    </lineage>
</organism>
<dbReference type="GO" id="GO:0051539">
    <property type="term" value="F:4 iron, 4 sulfur cluster binding"/>
    <property type="evidence" value="ECO:0007669"/>
    <property type="project" value="UniProtKB-KW"/>
</dbReference>
<evidence type="ECO:0000256" key="4">
    <source>
        <dbReference type="ARBA" id="ARBA00022932"/>
    </source>
</evidence>
<keyword evidence="5" id="KW-0411">Iron-sulfur</keyword>
<keyword evidence="5" id="KW-0863">Zinc-finger</keyword>
<comment type="caution">
    <text evidence="8">The sequence shown here is derived from an EMBL/GenBank/DDBJ whole genome shotgun (WGS) entry which is preliminary data.</text>
</comment>
<dbReference type="FunFam" id="3.90.1600.10:FF:000042">
    <property type="entry name" value="DNA polymerase epsilon catalytic subunit"/>
    <property type="match status" value="1"/>
</dbReference>
<dbReference type="GO" id="GO:0003887">
    <property type="term" value="F:DNA-directed DNA polymerase activity"/>
    <property type="evidence" value="ECO:0007669"/>
    <property type="project" value="UniProtKB-KW"/>
</dbReference>
<comment type="function">
    <text evidence="5">DNA polymerase II participates in chromosomal DNA replication.</text>
</comment>
<accession>A0A445FTS0</accession>
<keyword evidence="3 5" id="KW-0548">Nucleotidyltransferase</keyword>
<dbReference type="EC" id="2.7.7.7" evidence="5"/>
<dbReference type="InterPro" id="IPR029703">
    <property type="entry name" value="POL2"/>
</dbReference>
<name>A0A445FTS0_GLYSO</name>
<comment type="catalytic activity">
    <reaction evidence="5">
        <text>DNA(n) + a 2'-deoxyribonucleoside 5'-triphosphate = DNA(n+1) + diphosphate</text>
        <dbReference type="Rhea" id="RHEA:22508"/>
        <dbReference type="Rhea" id="RHEA-COMP:17339"/>
        <dbReference type="Rhea" id="RHEA-COMP:17340"/>
        <dbReference type="ChEBI" id="CHEBI:33019"/>
        <dbReference type="ChEBI" id="CHEBI:61560"/>
        <dbReference type="ChEBI" id="CHEBI:173112"/>
        <dbReference type="EC" id="2.7.7.7"/>
    </reaction>
</comment>
<evidence type="ECO:0000256" key="3">
    <source>
        <dbReference type="ARBA" id="ARBA00022695"/>
    </source>
</evidence>
<dbReference type="InterPro" id="IPR006134">
    <property type="entry name" value="DNA-dir_DNA_pol_B_multi_dom"/>
</dbReference>
<feature type="domain" description="Plastocyanin-like" evidence="7">
    <location>
        <begin position="49"/>
        <end position="129"/>
    </location>
</feature>
<comment type="subcellular location">
    <subcellularLocation>
        <location evidence="5">Nucleus</location>
    </subcellularLocation>
</comment>
<keyword evidence="5" id="KW-0004">4Fe-4S</keyword>
<dbReference type="GO" id="GO:0006272">
    <property type="term" value="P:leading strand elongation"/>
    <property type="evidence" value="ECO:0007669"/>
    <property type="project" value="TreeGrafter"/>
</dbReference>
<evidence type="ECO:0000313" key="9">
    <source>
        <dbReference type="Proteomes" id="UP000289340"/>
    </source>
</evidence>
<dbReference type="Pfam" id="PF07731">
    <property type="entry name" value="Cu-oxidase_2"/>
    <property type="match status" value="1"/>
</dbReference>
<dbReference type="GO" id="GO:0016491">
    <property type="term" value="F:oxidoreductase activity"/>
    <property type="evidence" value="ECO:0007669"/>
    <property type="project" value="InterPro"/>
</dbReference>
<dbReference type="Pfam" id="PF00136">
    <property type="entry name" value="DNA_pol_B"/>
    <property type="match status" value="1"/>
</dbReference>
<comment type="similarity">
    <text evidence="5">Belongs to the DNA polymerase type-B family.</text>
</comment>
<keyword evidence="2 5" id="KW-0808">Transferase</keyword>
<dbReference type="AlphaFoldDB" id="A0A445FTS0"/>
<evidence type="ECO:0000256" key="1">
    <source>
        <dbReference type="ARBA" id="ARBA00010609"/>
    </source>
</evidence>
<dbReference type="GO" id="GO:0000278">
    <property type="term" value="P:mitotic cell cycle"/>
    <property type="evidence" value="ECO:0007669"/>
    <property type="project" value="TreeGrafter"/>
</dbReference>
<dbReference type="EMBL" id="QZWG01000018">
    <property type="protein sequence ID" value="RZB52234.1"/>
    <property type="molecule type" value="Genomic_DNA"/>
</dbReference>
<keyword evidence="5" id="KW-0539">Nucleus</keyword>
<dbReference type="PANTHER" id="PTHR10670:SF0">
    <property type="entry name" value="DNA POLYMERASE EPSILON CATALYTIC SUBUNIT A"/>
    <property type="match status" value="1"/>
</dbReference>
<dbReference type="GO" id="GO:0008270">
    <property type="term" value="F:zinc ion binding"/>
    <property type="evidence" value="ECO:0007669"/>
    <property type="project" value="UniProtKB-KW"/>
</dbReference>
<dbReference type="InterPro" id="IPR011706">
    <property type="entry name" value="Cu-oxidase_C"/>
</dbReference>
<dbReference type="GO" id="GO:0006297">
    <property type="term" value="P:nucleotide-excision repair, DNA gap filling"/>
    <property type="evidence" value="ECO:0007669"/>
    <property type="project" value="TreeGrafter"/>
</dbReference>
<keyword evidence="5" id="KW-0408">Iron</keyword>
<keyword evidence="5" id="KW-0479">Metal-binding</keyword>
<dbReference type="GO" id="GO:0045004">
    <property type="term" value="P:DNA replication proofreading"/>
    <property type="evidence" value="ECO:0007669"/>
    <property type="project" value="TreeGrafter"/>
</dbReference>
<keyword evidence="4 5" id="KW-0239">DNA-directed DNA polymerase</keyword>
<dbReference type="InterPro" id="IPR043502">
    <property type="entry name" value="DNA/RNA_pol_sf"/>
</dbReference>
<sequence>MFHVTNVTIIETFILNASTATIDGLSRYSVNNVSYLIPDIPLKLADFFSNRTGVYELDAFSKNTSNANAVRGVFVSSALLKGWTEIVLENNLDIIDTWHLDGYSFFVVGYNVSFRDRRYEYKGLNKVWKGKLSEAKASGNSIKIQEAQDMVVLYDSLQIAHKCILNSFYGYVMRKGARWYSMEMAGVVTYTGANIIQNARLLVEKIGKPLELDTDGIWCALPGSFPENFTLKTRDPKKKFTISYPCVMLNVDVAINNSNDQYQTLTDPIRKTYTTRSECSIEF</sequence>
<dbReference type="GO" id="GO:0008622">
    <property type="term" value="C:epsilon DNA polymerase complex"/>
    <property type="evidence" value="ECO:0007669"/>
    <property type="project" value="InterPro"/>
</dbReference>
<evidence type="ECO:0000256" key="5">
    <source>
        <dbReference type="RuleBase" id="RU365029"/>
    </source>
</evidence>
<protein>
    <recommendedName>
        <fullName evidence="5">DNA polymerase epsilon catalytic subunit</fullName>
        <ecNumber evidence="5">2.7.7.7</ecNumber>
    </recommendedName>
</protein>
<evidence type="ECO:0000259" key="7">
    <source>
        <dbReference type="Pfam" id="PF07731"/>
    </source>
</evidence>
<keyword evidence="9" id="KW-1185">Reference proteome</keyword>
<comment type="cofactor">
    <cofactor evidence="5">
        <name>[4Fe-4S] cluster</name>
        <dbReference type="ChEBI" id="CHEBI:49883"/>
    </cofactor>
</comment>
<gene>
    <name evidence="8" type="ORF">D0Y65_048615</name>
</gene>
<keyword evidence="5" id="KW-0238">DNA-binding</keyword>
<dbReference type="InterPro" id="IPR023211">
    <property type="entry name" value="DNA_pol_palm_dom_sf"/>
</dbReference>
<proteinExistence type="inferred from homology"/>
<dbReference type="Gene3D" id="3.90.1600.10">
    <property type="entry name" value="Palm domain of DNA polymerase"/>
    <property type="match status" value="1"/>
</dbReference>
<keyword evidence="5" id="KW-0235">DNA replication</keyword>
<dbReference type="PANTHER" id="PTHR10670">
    <property type="entry name" value="DNA POLYMERASE EPSILON CATALYTIC SUBUNIT A"/>
    <property type="match status" value="1"/>
</dbReference>
<comment type="similarity">
    <text evidence="1">Belongs to the multicopper oxidase family.</text>
</comment>
<evidence type="ECO:0000256" key="2">
    <source>
        <dbReference type="ARBA" id="ARBA00022679"/>
    </source>
</evidence>
<dbReference type="InterPro" id="IPR008972">
    <property type="entry name" value="Cupredoxin"/>
</dbReference>
<keyword evidence="5" id="KW-0862">Zinc</keyword>
<dbReference type="GO" id="GO:0006287">
    <property type="term" value="P:base-excision repair, gap-filling"/>
    <property type="evidence" value="ECO:0007669"/>
    <property type="project" value="TreeGrafter"/>
</dbReference>